<gene>
    <name evidence="2" type="primary">Qrich2_0</name>
    <name evidence="2" type="ORF">CLIRUF_R11908</name>
</gene>
<evidence type="ECO:0000256" key="1">
    <source>
        <dbReference type="SAM" id="Coils"/>
    </source>
</evidence>
<evidence type="ECO:0000313" key="3">
    <source>
        <dbReference type="Proteomes" id="UP000580879"/>
    </source>
</evidence>
<reference evidence="2 3" key="1">
    <citation type="submission" date="2019-09" db="EMBL/GenBank/DDBJ databases">
        <title>Bird 10,000 Genomes (B10K) Project - Family phase.</title>
        <authorList>
            <person name="Zhang G."/>
        </authorList>
    </citation>
    <scope>NUCLEOTIDE SEQUENCE [LARGE SCALE GENOMIC DNA]</scope>
    <source>
        <strain evidence="2">B10K-DU-029-53</strain>
    </source>
</reference>
<dbReference type="AlphaFoldDB" id="A0A7K6Q9X4"/>
<keyword evidence="1" id="KW-0175">Coiled coil</keyword>
<dbReference type="EMBL" id="VZRZ01000676">
    <property type="protein sequence ID" value="NWW70513.1"/>
    <property type="molecule type" value="Genomic_DNA"/>
</dbReference>
<evidence type="ECO:0000313" key="2">
    <source>
        <dbReference type="EMBL" id="NWW70513.1"/>
    </source>
</evidence>
<feature type="non-terminal residue" evidence="2">
    <location>
        <position position="176"/>
    </location>
</feature>
<organism evidence="2 3">
    <name type="scientific">Climacteris rufus</name>
    <name type="common">rufous treecreeper</name>
    <dbReference type="NCBI Taxonomy" id="47695"/>
    <lineage>
        <taxon>Eukaryota</taxon>
        <taxon>Metazoa</taxon>
        <taxon>Chordata</taxon>
        <taxon>Craniata</taxon>
        <taxon>Vertebrata</taxon>
        <taxon>Euteleostomi</taxon>
        <taxon>Archelosauria</taxon>
        <taxon>Archosauria</taxon>
        <taxon>Dinosauria</taxon>
        <taxon>Saurischia</taxon>
        <taxon>Theropoda</taxon>
        <taxon>Coelurosauria</taxon>
        <taxon>Aves</taxon>
        <taxon>Neognathae</taxon>
        <taxon>Neoaves</taxon>
        <taxon>Telluraves</taxon>
        <taxon>Australaves</taxon>
        <taxon>Passeriformes</taxon>
        <taxon>Climacteridae</taxon>
        <taxon>Climacteris</taxon>
    </lineage>
</organism>
<accession>A0A7K6Q9X4</accession>
<feature type="coiled-coil region" evidence="1">
    <location>
        <begin position="2"/>
        <end position="36"/>
    </location>
</feature>
<dbReference type="OrthoDB" id="5981048at2759"/>
<feature type="non-terminal residue" evidence="2">
    <location>
        <position position="1"/>
    </location>
</feature>
<comment type="caution">
    <text evidence="2">The sequence shown here is derived from an EMBL/GenBank/DDBJ whole genome shotgun (WGS) entry which is preliminary data.</text>
</comment>
<name>A0A7K6Q9X4_9PASS</name>
<sequence length="176" mass="19618">PISLARSVLQETKRELQRMEEQQEMKNSMLEKLVTETANQLNEQVRSWGASSLGDMAEKTGSMQEELEEAKADCSSCTFNIKVLVGKLLQRCEKLQEQVDALESRQMAPDSLCSAPHALLSLEQDQELMQNMETKIIQIQGDCEKLSFVSGSLQKDSQQKQKEIEVCGCNCCGVGA</sequence>
<keyword evidence="3" id="KW-1185">Reference proteome</keyword>
<protein>
    <submittedName>
        <fullName evidence="2">QRIC2 protein</fullName>
    </submittedName>
</protein>
<dbReference type="Proteomes" id="UP000580879">
    <property type="component" value="Unassembled WGS sequence"/>
</dbReference>
<proteinExistence type="predicted"/>
<feature type="coiled-coil region" evidence="1">
    <location>
        <begin position="85"/>
        <end position="142"/>
    </location>
</feature>